<dbReference type="PRINTS" id="PR00335">
    <property type="entry name" value="KUPTAKETRKA"/>
</dbReference>
<dbReference type="PROSITE" id="PS51202">
    <property type="entry name" value="RCK_C"/>
    <property type="match status" value="1"/>
</dbReference>
<comment type="function">
    <text evidence="1">Part of a potassium transport system.</text>
</comment>
<accession>A0A8E7AZL5</accession>
<dbReference type="InterPro" id="IPR003148">
    <property type="entry name" value="RCK_N"/>
</dbReference>
<dbReference type="InterPro" id="IPR006037">
    <property type="entry name" value="RCK_C"/>
</dbReference>
<dbReference type="Pfam" id="PF02254">
    <property type="entry name" value="TrkA_N"/>
    <property type="match status" value="1"/>
</dbReference>
<evidence type="ECO:0000256" key="6">
    <source>
        <dbReference type="ARBA" id="ARBA00023065"/>
    </source>
</evidence>
<dbReference type="EMBL" id="CP075546">
    <property type="protein sequence ID" value="QVV87723.1"/>
    <property type="molecule type" value="Genomic_DNA"/>
</dbReference>
<dbReference type="PANTHER" id="PTHR43833:SF5">
    <property type="entry name" value="TRK SYSTEM POTASSIUM UPTAKE PROTEIN TRKA"/>
    <property type="match status" value="1"/>
</dbReference>
<keyword evidence="5" id="KW-0520">NAD</keyword>
<evidence type="ECO:0000256" key="1">
    <source>
        <dbReference type="ARBA" id="ARBA00003660"/>
    </source>
</evidence>
<keyword evidence="2" id="KW-0813">Transport</keyword>
<evidence type="ECO:0000313" key="9">
    <source>
        <dbReference type="EMBL" id="QVV87723.1"/>
    </source>
</evidence>
<dbReference type="SUPFAM" id="SSF116726">
    <property type="entry name" value="TrkA C-terminal domain-like"/>
    <property type="match status" value="1"/>
</dbReference>
<organism evidence="9 10">
    <name type="scientific">Methanospirillum purgamenti</name>
    <dbReference type="NCBI Taxonomy" id="2834276"/>
    <lineage>
        <taxon>Archaea</taxon>
        <taxon>Methanobacteriati</taxon>
        <taxon>Methanobacteriota</taxon>
        <taxon>Stenosarchaea group</taxon>
        <taxon>Methanomicrobia</taxon>
        <taxon>Methanomicrobiales</taxon>
        <taxon>Methanospirillaceae</taxon>
        <taxon>Methanospirillum</taxon>
    </lineage>
</organism>
<dbReference type="RefSeq" id="WP_214418543.1">
    <property type="nucleotide sequence ID" value="NZ_CP075546.1"/>
</dbReference>
<dbReference type="PROSITE" id="PS51201">
    <property type="entry name" value="RCK_N"/>
    <property type="match status" value="1"/>
</dbReference>
<evidence type="ECO:0000259" key="7">
    <source>
        <dbReference type="PROSITE" id="PS51201"/>
    </source>
</evidence>
<sequence>MKFIIIGCGRMGSGLAHRLVRSHHDVTVVDNDPLSFQRLGPGFSGTMREHDALDKESFYESGVAKADGLAAVTGNDAINIVVARAARQMFRVPKVIARTHEPRYSELYHKLGIQTVTNVSLGIERISELLTFSHLDIVHGIGNGDVGIVRYDVPSLLAGHQVKDLTVPGEIIVISLTRKGKTSIPTLGTTLEKGDVIHLAVEEHSVDRLKHGIHAAGGG</sequence>
<evidence type="ECO:0000259" key="8">
    <source>
        <dbReference type="PROSITE" id="PS51202"/>
    </source>
</evidence>
<keyword evidence="6" id="KW-0406">Ion transport</keyword>
<dbReference type="PANTHER" id="PTHR43833">
    <property type="entry name" value="POTASSIUM CHANNEL PROTEIN 2-RELATED-RELATED"/>
    <property type="match status" value="1"/>
</dbReference>
<dbReference type="Pfam" id="PF02080">
    <property type="entry name" value="TrkA_C"/>
    <property type="match status" value="1"/>
</dbReference>
<gene>
    <name evidence="9" type="ORF">KHC33_10170</name>
</gene>
<evidence type="ECO:0000256" key="5">
    <source>
        <dbReference type="ARBA" id="ARBA00023027"/>
    </source>
</evidence>
<dbReference type="Gene3D" id="3.40.50.720">
    <property type="entry name" value="NAD(P)-binding Rossmann-like Domain"/>
    <property type="match status" value="1"/>
</dbReference>
<reference evidence="9 10" key="1">
    <citation type="submission" date="2021-05" db="EMBL/GenBank/DDBJ databases">
        <title>A novel Methanospirillum isolate from a pyrite-forming mixed culture.</title>
        <authorList>
            <person name="Bunk B."/>
            <person name="Sproer C."/>
            <person name="Spring S."/>
            <person name="Pester M."/>
        </authorList>
    </citation>
    <scope>NUCLEOTIDE SEQUENCE [LARGE SCALE GENOMIC DNA]</scope>
    <source>
        <strain evidence="9 10">J.3.6.1-F.2.7.3</strain>
    </source>
</reference>
<dbReference type="SUPFAM" id="SSF51735">
    <property type="entry name" value="NAD(P)-binding Rossmann-fold domains"/>
    <property type="match status" value="1"/>
</dbReference>
<name>A0A8E7AZL5_9EURY</name>
<protein>
    <submittedName>
        <fullName evidence="9">TrkA family potassium uptake protein</fullName>
    </submittedName>
</protein>
<dbReference type="KEGG" id="mrtj:KHC33_10170"/>
<dbReference type="Gene3D" id="3.30.70.1450">
    <property type="entry name" value="Regulator of K+ conductance, C-terminal domain"/>
    <property type="match status" value="1"/>
</dbReference>
<keyword evidence="4" id="KW-0630">Potassium</keyword>
<dbReference type="AlphaFoldDB" id="A0A8E7AZL5"/>
<dbReference type="InterPro" id="IPR006036">
    <property type="entry name" value="K_uptake_TrkA"/>
</dbReference>
<proteinExistence type="predicted"/>
<evidence type="ECO:0000313" key="10">
    <source>
        <dbReference type="Proteomes" id="UP000680656"/>
    </source>
</evidence>
<dbReference type="InterPro" id="IPR036291">
    <property type="entry name" value="NAD(P)-bd_dom_sf"/>
</dbReference>
<evidence type="ECO:0000256" key="3">
    <source>
        <dbReference type="ARBA" id="ARBA00022538"/>
    </source>
</evidence>
<dbReference type="Proteomes" id="UP000680656">
    <property type="component" value="Chromosome"/>
</dbReference>
<evidence type="ECO:0000256" key="4">
    <source>
        <dbReference type="ARBA" id="ARBA00022958"/>
    </source>
</evidence>
<keyword evidence="3" id="KW-0633">Potassium transport</keyword>
<feature type="domain" description="RCK N-terminal" evidence="7">
    <location>
        <begin position="1"/>
        <end position="117"/>
    </location>
</feature>
<evidence type="ECO:0000256" key="2">
    <source>
        <dbReference type="ARBA" id="ARBA00022448"/>
    </source>
</evidence>
<dbReference type="GO" id="GO:0005886">
    <property type="term" value="C:plasma membrane"/>
    <property type="evidence" value="ECO:0007669"/>
    <property type="project" value="InterPro"/>
</dbReference>
<dbReference type="GeneID" id="65097552"/>
<feature type="domain" description="RCK C-terminal" evidence="8">
    <location>
        <begin position="135"/>
        <end position="215"/>
    </location>
</feature>
<keyword evidence="10" id="KW-1185">Reference proteome</keyword>
<dbReference type="InterPro" id="IPR050721">
    <property type="entry name" value="Trk_Ktr_HKT_K-transport"/>
</dbReference>
<dbReference type="InterPro" id="IPR036721">
    <property type="entry name" value="RCK_C_sf"/>
</dbReference>
<dbReference type="GO" id="GO:0015079">
    <property type="term" value="F:potassium ion transmembrane transporter activity"/>
    <property type="evidence" value="ECO:0007669"/>
    <property type="project" value="InterPro"/>
</dbReference>